<dbReference type="AlphaFoldDB" id="A0A2T8I0W1"/>
<dbReference type="Proteomes" id="UP000243499">
    <property type="component" value="Chromosome 9"/>
</dbReference>
<name>A0A2T8I0W1_9POAL</name>
<protein>
    <submittedName>
        <fullName evidence="1">Uncharacterized protein</fullName>
    </submittedName>
</protein>
<evidence type="ECO:0000313" key="1">
    <source>
        <dbReference type="EMBL" id="PVH31269.1"/>
    </source>
</evidence>
<dbReference type="Gramene" id="PVH31269">
    <property type="protein sequence ID" value="PVH31269"/>
    <property type="gene ID" value="PAHAL_9G100700"/>
</dbReference>
<sequence length="73" mass="8679">MLAWFNQIGRSLRMLPSFDLIEPCQYHKLPKPIVTRATPTFSRYENICTKFVILYALKFKFWCCIKSFVQQGD</sequence>
<organism evidence="1">
    <name type="scientific">Panicum hallii</name>
    <dbReference type="NCBI Taxonomy" id="206008"/>
    <lineage>
        <taxon>Eukaryota</taxon>
        <taxon>Viridiplantae</taxon>
        <taxon>Streptophyta</taxon>
        <taxon>Embryophyta</taxon>
        <taxon>Tracheophyta</taxon>
        <taxon>Spermatophyta</taxon>
        <taxon>Magnoliopsida</taxon>
        <taxon>Liliopsida</taxon>
        <taxon>Poales</taxon>
        <taxon>Poaceae</taxon>
        <taxon>PACMAD clade</taxon>
        <taxon>Panicoideae</taxon>
        <taxon>Panicodae</taxon>
        <taxon>Paniceae</taxon>
        <taxon>Panicinae</taxon>
        <taxon>Panicum</taxon>
        <taxon>Panicum sect. Panicum</taxon>
    </lineage>
</organism>
<accession>A0A2T8I0W1</accession>
<gene>
    <name evidence="1" type="ORF">PAHAL_9G100700</name>
</gene>
<reference evidence="1" key="1">
    <citation type="submission" date="2018-04" db="EMBL/GenBank/DDBJ databases">
        <title>WGS assembly of Panicum hallii.</title>
        <authorList>
            <person name="Lovell J."/>
            <person name="Jenkins J."/>
            <person name="Lowry D."/>
            <person name="Mamidi S."/>
            <person name="Sreedasyam A."/>
            <person name="Weng X."/>
            <person name="Barry K."/>
            <person name="Bonette J."/>
            <person name="Campitelli B."/>
            <person name="Daum C."/>
            <person name="Gordon S."/>
            <person name="Gould B."/>
            <person name="Lipzen A."/>
            <person name="Macqueen A."/>
            <person name="Palacio-Mejia J."/>
            <person name="Plott C."/>
            <person name="Shakirov E."/>
            <person name="Shu S."/>
            <person name="Yoshinaga Y."/>
            <person name="Zane M."/>
            <person name="Rokhsar D."/>
            <person name="Grimwood J."/>
            <person name="Schmutz J."/>
            <person name="Juenger T."/>
        </authorList>
    </citation>
    <scope>NUCLEOTIDE SEQUENCE [LARGE SCALE GENOMIC DNA]</scope>
    <source>
        <strain evidence="1">FIL2</strain>
    </source>
</reference>
<proteinExistence type="predicted"/>
<dbReference type="EMBL" id="CM008054">
    <property type="protein sequence ID" value="PVH31269.1"/>
    <property type="molecule type" value="Genomic_DNA"/>
</dbReference>